<dbReference type="InterPro" id="IPR044038">
    <property type="entry name" value="dATP/dGTP_diPOhydrolase_N"/>
</dbReference>
<dbReference type="GeneID" id="65131135"/>
<dbReference type="KEGG" id="vg:65131135"/>
<protein>
    <recommendedName>
        <fullName evidence="1">dATP/dGTP diphosphohydrolase N-terminal domain-containing protein</fullName>
    </recommendedName>
</protein>
<evidence type="ECO:0000259" key="1">
    <source>
        <dbReference type="Pfam" id="PF18909"/>
    </source>
</evidence>
<proteinExistence type="predicted"/>
<evidence type="ECO:0000313" key="2">
    <source>
        <dbReference type="EMBL" id="QOR57203.1"/>
    </source>
</evidence>
<dbReference type="RefSeq" id="YP_010112655.1">
    <property type="nucleotide sequence ID" value="NC_055894.1"/>
</dbReference>
<dbReference type="Proteomes" id="UP000593734">
    <property type="component" value="Segment"/>
</dbReference>
<accession>A0A7M1RS46</accession>
<dbReference type="Pfam" id="PF18909">
    <property type="entry name" value="dGTP_diPhyd_N"/>
    <property type="match status" value="1"/>
</dbReference>
<dbReference type="EMBL" id="MT774401">
    <property type="protein sequence ID" value="QOR57203.1"/>
    <property type="molecule type" value="Genomic_DNA"/>
</dbReference>
<organism evidence="2 3">
    <name type="scientific">uncultured phage cr6_1</name>
    <dbReference type="NCBI Taxonomy" id="2772085"/>
    <lineage>
        <taxon>Viruses</taxon>
        <taxon>Duplodnaviria</taxon>
        <taxon>Heunggongvirae</taxon>
        <taxon>Uroviricota</taxon>
        <taxon>Caudoviricetes</taxon>
        <taxon>Crassvirales</taxon>
        <taxon>Suoliviridae</taxon>
        <taxon>Bearivirinae</taxon>
        <taxon>Afonbuvirus</taxon>
        <taxon>Afonbuvirus faecalis</taxon>
    </lineage>
</organism>
<keyword evidence="3" id="KW-1185">Reference proteome</keyword>
<evidence type="ECO:0000313" key="3">
    <source>
        <dbReference type="Proteomes" id="UP000593734"/>
    </source>
</evidence>
<sequence>MENDGKKYDCGKVRMDLVPLDVVENIGKVLTYGAQKYSDNSWQNLPDFWKRYKAALLRHLTAIDKGELIDPESGLPHIDHVLCNTVFLDWGFHHGKAISINTKDIEQDK</sequence>
<reference evidence="2 3" key="1">
    <citation type="submission" date="2020-07" db="EMBL/GenBank/DDBJ databases">
        <title>Taxonomic proposal: Crassvirales, a new order of highly abundant and diverse bacterial viruses.</title>
        <authorList>
            <person name="Shkoporov A.N."/>
            <person name="Stockdale S.R."/>
            <person name="Guerin E."/>
            <person name="Ross R.P."/>
            <person name="Hill C."/>
        </authorList>
    </citation>
    <scope>NUCLEOTIDE SEQUENCE [LARGE SCALE GENOMIC DNA]</scope>
</reference>
<feature type="domain" description="dATP/dGTP diphosphohydrolase N-terminal" evidence="1">
    <location>
        <begin position="3"/>
        <end position="96"/>
    </location>
</feature>
<name>A0A7M1RS46_9CAUD</name>